<dbReference type="InterPro" id="IPR010768">
    <property type="entry name" value="GATase1-like"/>
</dbReference>
<name>A0A068NQQ5_FIMGI</name>
<keyword evidence="5" id="KW-1185">Reference proteome</keyword>
<dbReference type="EMBL" id="CP007139">
    <property type="protein sequence ID" value="AIE83934.1"/>
    <property type="molecule type" value="Genomic_DNA"/>
</dbReference>
<dbReference type="SUPFAM" id="SSF53300">
    <property type="entry name" value="vWA-like"/>
    <property type="match status" value="2"/>
</dbReference>
<feature type="transmembrane region" description="Helical" evidence="2">
    <location>
        <begin position="35"/>
        <end position="54"/>
    </location>
</feature>
<dbReference type="Gene3D" id="3.40.50.880">
    <property type="match status" value="2"/>
</dbReference>
<dbReference type="Pfam" id="PF00092">
    <property type="entry name" value="VWA"/>
    <property type="match status" value="1"/>
</dbReference>
<accession>A0A068NQQ5</accession>
<dbReference type="PANTHER" id="PTHR37947:SF2">
    <property type="entry name" value="VON WILLEBRAND FACTOR TYPE A"/>
    <property type="match status" value="1"/>
</dbReference>
<organism evidence="4 5">
    <name type="scientific">Fimbriimonas ginsengisoli Gsoil 348</name>
    <dbReference type="NCBI Taxonomy" id="661478"/>
    <lineage>
        <taxon>Bacteria</taxon>
        <taxon>Bacillati</taxon>
        <taxon>Armatimonadota</taxon>
        <taxon>Fimbriimonadia</taxon>
        <taxon>Fimbriimonadales</taxon>
        <taxon>Fimbriimonadaceae</taxon>
        <taxon>Fimbriimonas</taxon>
    </lineage>
</organism>
<feature type="region of interest" description="Disordered" evidence="1">
    <location>
        <begin position="871"/>
        <end position="935"/>
    </location>
</feature>
<dbReference type="KEGG" id="fgi:OP10G_0566"/>
<dbReference type="InterPro" id="IPR029062">
    <property type="entry name" value="Class_I_gatase-like"/>
</dbReference>
<keyword evidence="2" id="KW-0812">Transmembrane</keyword>
<feature type="domain" description="VWFA" evidence="3">
    <location>
        <begin position="407"/>
        <end position="597"/>
    </location>
</feature>
<dbReference type="SUPFAM" id="SSF52317">
    <property type="entry name" value="Class I glutamine amidotransferase-like"/>
    <property type="match status" value="1"/>
</dbReference>
<dbReference type="CDD" id="cd00198">
    <property type="entry name" value="vWFA"/>
    <property type="match status" value="2"/>
</dbReference>
<dbReference type="PANTHER" id="PTHR37947">
    <property type="entry name" value="BLL2462 PROTEIN"/>
    <property type="match status" value="1"/>
</dbReference>
<evidence type="ECO:0000313" key="4">
    <source>
        <dbReference type="EMBL" id="AIE83934.1"/>
    </source>
</evidence>
<dbReference type="Gene3D" id="3.40.50.410">
    <property type="entry name" value="von Willebrand factor, type A domain"/>
    <property type="match status" value="1"/>
</dbReference>
<reference evidence="4 5" key="1">
    <citation type="journal article" date="2014" name="PLoS ONE">
        <title>The first complete genome sequence of the class fimbriimonadia in the phylum armatimonadetes.</title>
        <authorList>
            <person name="Hu Z.Y."/>
            <person name="Wang Y.Z."/>
            <person name="Im W.T."/>
            <person name="Wang S.Y."/>
            <person name="Zhao G.P."/>
            <person name="Zheng H.J."/>
            <person name="Quan Z.X."/>
        </authorList>
    </citation>
    <scope>NUCLEOTIDE SEQUENCE [LARGE SCALE GENOMIC DNA]</scope>
    <source>
        <strain evidence="4">Gsoil 348</strain>
    </source>
</reference>
<dbReference type="HOGENOM" id="CLU_007196_0_0_0"/>
<proteinExistence type="predicted"/>
<feature type="transmembrane region" description="Helical" evidence="2">
    <location>
        <begin position="6"/>
        <end position="23"/>
    </location>
</feature>
<dbReference type="InterPro" id="IPR036465">
    <property type="entry name" value="vWFA_dom_sf"/>
</dbReference>
<keyword evidence="2" id="KW-1133">Transmembrane helix</keyword>
<dbReference type="SMART" id="SM00327">
    <property type="entry name" value="VWA"/>
    <property type="match status" value="2"/>
</dbReference>
<dbReference type="Proteomes" id="UP000027982">
    <property type="component" value="Chromosome"/>
</dbReference>
<evidence type="ECO:0000259" key="3">
    <source>
        <dbReference type="PROSITE" id="PS50234"/>
    </source>
</evidence>
<gene>
    <name evidence="4" type="ORF">OP10G_0566</name>
</gene>
<evidence type="ECO:0000313" key="5">
    <source>
        <dbReference type="Proteomes" id="UP000027982"/>
    </source>
</evidence>
<dbReference type="RefSeq" id="WP_025227410.1">
    <property type="nucleotide sequence ID" value="NZ_CP007139.1"/>
</dbReference>
<dbReference type="eggNOG" id="COG2304">
    <property type="taxonomic scope" value="Bacteria"/>
</dbReference>
<evidence type="ECO:0000256" key="2">
    <source>
        <dbReference type="SAM" id="Phobius"/>
    </source>
</evidence>
<dbReference type="InterPro" id="IPR002035">
    <property type="entry name" value="VWF_A"/>
</dbReference>
<dbReference type="PROSITE" id="PS50234">
    <property type="entry name" value="VWFA"/>
    <property type="match status" value="1"/>
</dbReference>
<dbReference type="OrthoDB" id="9781333at2"/>
<evidence type="ECO:0000256" key="1">
    <source>
        <dbReference type="SAM" id="MobiDB-lite"/>
    </source>
</evidence>
<feature type="compositionally biased region" description="Basic and acidic residues" evidence="1">
    <location>
        <begin position="926"/>
        <end position="935"/>
    </location>
</feature>
<dbReference type="STRING" id="661478.OP10G_0566"/>
<dbReference type="Pfam" id="PF13519">
    <property type="entry name" value="VWA_2"/>
    <property type="match status" value="1"/>
</dbReference>
<dbReference type="Pfam" id="PF07090">
    <property type="entry name" value="GATase1_like"/>
    <property type="match status" value="1"/>
</dbReference>
<keyword evidence="2" id="KW-0472">Membrane</keyword>
<feature type="compositionally biased region" description="Pro residues" evidence="1">
    <location>
        <begin position="904"/>
        <end position="913"/>
    </location>
</feature>
<dbReference type="AlphaFoldDB" id="A0A068NQQ5"/>
<sequence>MRFTHPLFLVLLIPVLIGLWYSFRHVHGMARGRKRLAFGIRFLLASLLIFALSGPEARRPNKGLCTMFLLDRSDSVSEADRKRAETFVDEAMKKLSAEDLAGVVAFGKNAVVDAAPGGRRELGKVLSTVDGAASDLAAATRLASASFPDGKARRLVLLSDGNETSGDLEEAAQVAATDGIPLDVVPLGLEERSGEAAVLGVEAPTEIRAEQPFDLRVIVDSARAQRGVLEVDRDGVLLKRLNVSLTAGRNAVVVSEKLKDVGFHRYRATLHAEFDVDNRNNVGLNFVAVRGKPRVLVLQQDPKETTLAEALRKNGLAVDLGGPASIPSKPEELQIYDAVLLNDINAASITLNQMKLLQAAVRDSGVGFAMIGGENSFLPGGYYGSPIAEVLPVDLNIRQRKTFPSTSILIIIDASGSMSMPEDGMSKLQIAGLAAEQTVKLMSPMDRIGVAGSGDGIEFVAPMQKLTNKQAVIDQIRHLSQSGGGIYVRPSVARAKEELEKEQTQVRHFILLADGADAEDHETAIENAGLMRLEHITTSVVAIGDGQDVPFLKQLAAAGGGKFYLALKANQLPAIFTQDTSIMSRSAIEEGAFIPKLVMGEEILRGIADEGVPPLLAYDLTDSRPLARMGMRTKKDDPLLATWQYGLGTSLAFTSDAHPRWAKNWVGWAGFGTFWAQATRAISRRATLNNYQVSVHHDGGKGHVQVKAFDRLGNPLSANNAVVRVATPTGESRDVRLSQEGPGAYVGDFDASEIGTYIVTVAEQDAVGGPRTSATGFSLAYPAEYRSYRTNRPLLERAAALTTGMTLTSPAQALRPVPNPGASITELWPTLMFLAALLLPIDIGVRRLALPLGEILAKVWARLRRRPAAPVTQQVTVGRLQQAKQRAQRETSPEPAPTVIAPGPTKPTAPTPRPTSGTGSTAKGLLDAKRKRGEE</sequence>
<protein>
    <submittedName>
        <fullName evidence="4">von Willebrand factor type A</fullName>
    </submittedName>
</protein>